<keyword evidence="2" id="KW-1185">Reference proteome</keyword>
<dbReference type="Proteomes" id="UP000053989">
    <property type="component" value="Unassembled WGS sequence"/>
</dbReference>
<accession>A0A0C3A9P3</accession>
<dbReference type="HOGENOM" id="CLU_2850997_0_0_1"/>
<protein>
    <submittedName>
        <fullName evidence="1">Uncharacterized protein</fullName>
    </submittedName>
</protein>
<reference evidence="2" key="2">
    <citation type="submission" date="2015-01" db="EMBL/GenBank/DDBJ databases">
        <title>Evolutionary Origins and Diversification of the Mycorrhizal Mutualists.</title>
        <authorList>
            <consortium name="DOE Joint Genome Institute"/>
            <consortium name="Mycorrhizal Genomics Consortium"/>
            <person name="Kohler A."/>
            <person name="Kuo A."/>
            <person name="Nagy L.G."/>
            <person name="Floudas D."/>
            <person name="Copeland A."/>
            <person name="Barry K.W."/>
            <person name="Cichocki N."/>
            <person name="Veneault-Fourrey C."/>
            <person name="LaButti K."/>
            <person name="Lindquist E.A."/>
            <person name="Lipzen A."/>
            <person name="Lundell T."/>
            <person name="Morin E."/>
            <person name="Murat C."/>
            <person name="Riley R."/>
            <person name="Ohm R."/>
            <person name="Sun H."/>
            <person name="Tunlid A."/>
            <person name="Henrissat B."/>
            <person name="Grigoriev I.V."/>
            <person name="Hibbett D.S."/>
            <person name="Martin F."/>
        </authorList>
    </citation>
    <scope>NUCLEOTIDE SEQUENCE [LARGE SCALE GENOMIC DNA]</scope>
    <source>
        <strain evidence="2">Foug A</strain>
    </source>
</reference>
<sequence>MIFSVSRDTLGSPKSSTCWSDHERTSWHHRVRRFVCYTKFTDSSLGICDIIEEYMHNAEIGAQVS</sequence>
<evidence type="ECO:0000313" key="2">
    <source>
        <dbReference type="Proteomes" id="UP000053989"/>
    </source>
</evidence>
<reference evidence="1 2" key="1">
    <citation type="submission" date="2014-04" db="EMBL/GenBank/DDBJ databases">
        <authorList>
            <consortium name="DOE Joint Genome Institute"/>
            <person name="Kuo A."/>
            <person name="Kohler A."/>
            <person name="Nagy L.G."/>
            <person name="Floudas D."/>
            <person name="Copeland A."/>
            <person name="Barry K.W."/>
            <person name="Cichocki N."/>
            <person name="Veneault-Fourrey C."/>
            <person name="LaButti K."/>
            <person name="Lindquist E.A."/>
            <person name="Lipzen A."/>
            <person name="Lundell T."/>
            <person name="Morin E."/>
            <person name="Murat C."/>
            <person name="Sun H."/>
            <person name="Tunlid A."/>
            <person name="Henrissat B."/>
            <person name="Grigoriev I.V."/>
            <person name="Hibbett D.S."/>
            <person name="Martin F."/>
            <person name="Nordberg H.P."/>
            <person name="Cantor M.N."/>
            <person name="Hua S.X."/>
        </authorList>
    </citation>
    <scope>NUCLEOTIDE SEQUENCE [LARGE SCALE GENOMIC DNA]</scope>
    <source>
        <strain evidence="1 2">Foug A</strain>
    </source>
</reference>
<dbReference type="EMBL" id="KN822004">
    <property type="protein sequence ID" value="KIM70468.1"/>
    <property type="molecule type" value="Genomic_DNA"/>
</dbReference>
<organism evidence="1 2">
    <name type="scientific">Scleroderma citrinum Foug A</name>
    <dbReference type="NCBI Taxonomy" id="1036808"/>
    <lineage>
        <taxon>Eukaryota</taxon>
        <taxon>Fungi</taxon>
        <taxon>Dikarya</taxon>
        <taxon>Basidiomycota</taxon>
        <taxon>Agaricomycotina</taxon>
        <taxon>Agaricomycetes</taxon>
        <taxon>Agaricomycetidae</taxon>
        <taxon>Boletales</taxon>
        <taxon>Sclerodermatineae</taxon>
        <taxon>Sclerodermataceae</taxon>
        <taxon>Scleroderma</taxon>
    </lineage>
</organism>
<evidence type="ECO:0000313" key="1">
    <source>
        <dbReference type="EMBL" id="KIM70468.1"/>
    </source>
</evidence>
<name>A0A0C3A9P3_9AGAM</name>
<proteinExistence type="predicted"/>
<dbReference type="AlphaFoldDB" id="A0A0C3A9P3"/>
<gene>
    <name evidence="1" type="ORF">SCLCIDRAFT_1206605</name>
</gene>
<dbReference type="InParanoid" id="A0A0C3A9P3"/>